<dbReference type="SUPFAM" id="SSF54690">
    <property type="entry name" value="Molybdopterin synthase subunit MoaE"/>
    <property type="match status" value="1"/>
</dbReference>
<dbReference type="InterPro" id="IPR036563">
    <property type="entry name" value="MoaE_sf"/>
</dbReference>
<proteinExistence type="inferred from homology"/>
<reference evidence="12 13" key="1">
    <citation type="submission" date="2022-10" db="EMBL/GenBank/DDBJ databases">
        <title>Alteromonas sp. chi3 Genome sequencing.</title>
        <authorList>
            <person name="Park S."/>
        </authorList>
    </citation>
    <scope>NUCLEOTIDE SEQUENCE [LARGE SCALE GENOMIC DNA]</scope>
    <source>
        <strain evidence="13">chi3</strain>
    </source>
</reference>
<evidence type="ECO:0000256" key="1">
    <source>
        <dbReference type="ARBA" id="ARBA00005046"/>
    </source>
</evidence>
<dbReference type="EC" id="2.8.1.12" evidence="3"/>
<evidence type="ECO:0000313" key="13">
    <source>
        <dbReference type="Proteomes" id="UP001218788"/>
    </source>
</evidence>
<name>A0ABT5L109_9ALTE</name>
<comment type="pathway">
    <text evidence="1">Cofactor biosynthesis; molybdopterin biosynthesis.</text>
</comment>
<evidence type="ECO:0000256" key="6">
    <source>
        <dbReference type="ARBA" id="ARBA00026066"/>
    </source>
</evidence>
<comment type="catalytic activity">
    <reaction evidence="11">
        <text>2 [molybdopterin-synthase sulfur-carrier protein]-C-terminal-Gly-aminoethanethioate + cyclic pyranopterin phosphate + H2O = molybdopterin + 2 [molybdopterin-synthase sulfur-carrier protein]-C-terminal Gly-Gly + 2 H(+)</text>
        <dbReference type="Rhea" id="RHEA:26333"/>
        <dbReference type="Rhea" id="RHEA-COMP:12202"/>
        <dbReference type="Rhea" id="RHEA-COMP:19907"/>
        <dbReference type="ChEBI" id="CHEBI:15377"/>
        <dbReference type="ChEBI" id="CHEBI:15378"/>
        <dbReference type="ChEBI" id="CHEBI:58698"/>
        <dbReference type="ChEBI" id="CHEBI:59648"/>
        <dbReference type="ChEBI" id="CHEBI:90778"/>
        <dbReference type="ChEBI" id="CHEBI:232372"/>
        <dbReference type="EC" id="2.8.1.12"/>
    </reaction>
</comment>
<evidence type="ECO:0000256" key="3">
    <source>
        <dbReference type="ARBA" id="ARBA00011950"/>
    </source>
</evidence>
<sequence length="159" mass="17749">MFVEVGPDDFSQQALYDRLCETDRASQSGAVVTFTGRVRDYNAQGHIEGIELEYYPGMTEAALQQLLKQAQQRFALTNAGIVHRVGRLANHAQIVWVGTCAAHRNDAFNAASYLMDMLKQSVPIWKKEWANGEAEWVAAKTTDSQAAMRWLQETDEPGA</sequence>
<dbReference type="CDD" id="cd00756">
    <property type="entry name" value="MoaE"/>
    <property type="match status" value="1"/>
</dbReference>
<dbReference type="EMBL" id="JAQQXP010000001">
    <property type="protein sequence ID" value="MDC8830731.1"/>
    <property type="molecule type" value="Genomic_DNA"/>
</dbReference>
<evidence type="ECO:0000256" key="11">
    <source>
        <dbReference type="ARBA" id="ARBA00049878"/>
    </source>
</evidence>
<evidence type="ECO:0000256" key="5">
    <source>
        <dbReference type="ARBA" id="ARBA00023150"/>
    </source>
</evidence>
<keyword evidence="5" id="KW-0501">Molybdenum cofactor biosynthesis</keyword>
<protein>
    <recommendedName>
        <fullName evidence="4">Molybdopterin synthase catalytic subunit</fullName>
        <ecNumber evidence="3">2.8.1.12</ecNumber>
    </recommendedName>
    <alternativeName>
        <fullName evidence="9">MPT synthase subunit 2</fullName>
    </alternativeName>
    <alternativeName>
        <fullName evidence="7">Molybdenum cofactor biosynthesis protein E</fullName>
    </alternativeName>
    <alternativeName>
        <fullName evidence="8">Molybdopterin-converting factor large subunit</fullName>
    </alternativeName>
    <alternativeName>
        <fullName evidence="10">Molybdopterin-converting factor subunit 2</fullName>
    </alternativeName>
</protein>
<comment type="similarity">
    <text evidence="2">Belongs to the MoaE family.</text>
</comment>
<evidence type="ECO:0000256" key="7">
    <source>
        <dbReference type="ARBA" id="ARBA00029745"/>
    </source>
</evidence>
<dbReference type="Pfam" id="PF02391">
    <property type="entry name" value="MoaE"/>
    <property type="match status" value="1"/>
</dbReference>
<evidence type="ECO:0000256" key="8">
    <source>
        <dbReference type="ARBA" id="ARBA00030407"/>
    </source>
</evidence>
<accession>A0ABT5L109</accession>
<dbReference type="Gene3D" id="3.90.1170.40">
    <property type="entry name" value="Molybdopterin biosynthesis MoaE subunit"/>
    <property type="match status" value="1"/>
</dbReference>
<dbReference type="Proteomes" id="UP001218788">
    <property type="component" value="Unassembled WGS sequence"/>
</dbReference>
<organism evidence="12 13">
    <name type="scientific">Alteromonas gilva</name>
    <dbReference type="NCBI Taxonomy" id="2987522"/>
    <lineage>
        <taxon>Bacteria</taxon>
        <taxon>Pseudomonadati</taxon>
        <taxon>Pseudomonadota</taxon>
        <taxon>Gammaproteobacteria</taxon>
        <taxon>Alteromonadales</taxon>
        <taxon>Alteromonadaceae</taxon>
        <taxon>Alteromonas/Salinimonas group</taxon>
        <taxon>Alteromonas</taxon>
    </lineage>
</organism>
<gene>
    <name evidence="12" type="ORF">OIK42_08145</name>
</gene>
<comment type="caution">
    <text evidence="12">The sequence shown here is derived from an EMBL/GenBank/DDBJ whole genome shotgun (WGS) entry which is preliminary data.</text>
</comment>
<evidence type="ECO:0000256" key="9">
    <source>
        <dbReference type="ARBA" id="ARBA00030781"/>
    </source>
</evidence>
<comment type="subunit">
    <text evidence="6">Heterotetramer of 2 MoaD subunits and 2 MoaE subunits. Also stable as homodimer. The enzyme changes between these two forms during catalysis.</text>
</comment>
<evidence type="ECO:0000256" key="4">
    <source>
        <dbReference type="ARBA" id="ARBA00013858"/>
    </source>
</evidence>
<dbReference type="PANTHER" id="PTHR23404">
    <property type="entry name" value="MOLYBDOPTERIN SYNTHASE RELATED"/>
    <property type="match status" value="1"/>
</dbReference>
<evidence type="ECO:0000256" key="2">
    <source>
        <dbReference type="ARBA" id="ARBA00005426"/>
    </source>
</evidence>
<keyword evidence="13" id="KW-1185">Reference proteome</keyword>
<evidence type="ECO:0000256" key="10">
    <source>
        <dbReference type="ARBA" id="ARBA00032474"/>
    </source>
</evidence>
<dbReference type="InterPro" id="IPR003448">
    <property type="entry name" value="Mopterin_biosynth_MoaE"/>
</dbReference>
<evidence type="ECO:0000313" key="12">
    <source>
        <dbReference type="EMBL" id="MDC8830731.1"/>
    </source>
</evidence>